<dbReference type="Gene3D" id="1.10.12.10">
    <property type="entry name" value="Lyase 2-enoyl-coa Hydratase, Chain A, domain 2"/>
    <property type="match status" value="1"/>
</dbReference>
<dbReference type="Proteomes" id="UP001458880">
    <property type="component" value="Unassembled WGS sequence"/>
</dbReference>
<evidence type="ECO:0000256" key="1">
    <source>
        <dbReference type="ARBA" id="ARBA00005254"/>
    </source>
</evidence>
<reference evidence="4 5" key="1">
    <citation type="journal article" date="2024" name="BMC Genomics">
        <title>De novo assembly and annotation of Popillia japonica's genome with initial clues to its potential as an invasive pest.</title>
        <authorList>
            <person name="Cucini C."/>
            <person name="Boschi S."/>
            <person name="Funari R."/>
            <person name="Cardaioli E."/>
            <person name="Iannotti N."/>
            <person name="Marturano G."/>
            <person name="Paoli F."/>
            <person name="Bruttini M."/>
            <person name="Carapelli A."/>
            <person name="Frati F."/>
            <person name="Nardi F."/>
        </authorList>
    </citation>
    <scope>NUCLEOTIDE SEQUENCE [LARGE SCALE GENOMIC DNA]</scope>
    <source>
        <strain evidence="4">DMR45628</strain>
    </source>
</reference>
<keyword evidence="2" id="KW-0456">Lyase</keyword>
<gene>
    <name evidence="4" type="ORF">QE152_g15910</name>
</gene>
<accession>A0AAW1L5N7</accession>
<comment type="caution">
    <text evidence="4">The sequence shown here is derived from an EMBL/GenBank/DDBJ whole genome shotgun (WGS) entry which is preliminary data.</text>
</comment>
<proteinExistence type="inferred from homology"/>
<sequence length="274" mass="29671">MSLYRSFQKLRNISGILIRSRKNYSQDVNKEVIYEELANPDSGIAVIGLNRSKQRNALSVNLVEELNDALDTISASNSVRVVLLRSLVPGIFCAGADLKERAQMTQQQATMFVKGLRSLMNKIQYLPVPIIAALDGSALGGGLEIALACDLRVASSNCKMGLVETKLAIIPGAGARIFEGSEAKAFGIVNHTVEQNSSKDAAYLKSMDIAREIIPNGPIGVRMAKAAIDRGLEVDLATGLSFEEACYAQVLPTKDRLEGLAAFKEKRVPKYKGE</sequence>
<dbReference type="AlphaFoldDB" id="A0AAW1L5N7"/>
<evidence type="ECO:0000313" key="5">
    <source>
        <dbReference type="Proteomes" id="UP001458880"/>
    </source>
</evidence>
<dbReference type="InterPro" id="IPR014748">
    <property type="entry name" value="Enoyl-CoA_hydra_C"/>
</dbReference>
<keyword evidence="5" id="KW-1185">Reference proteome</keyword>
<dbReference type="PANTHER" id="PTHR11941">
    <property type="entry name" value="ENOYL-COA HYDRATASE-RELATED"/>
    <property type="match status" value="1"/>
</dbReference>
<dbReference type="SUPFAM" id="SSF52096">
    <property type="entry name" value="ClpP/crotonase"/>
    <property type="match status" value="1"/>
</dbReference>
<organism evidence="4 5">
    <name type="scientific">Popillia japonica</name>
    <name type="common">Japanese beetle</name>
    <dbReference type="NCBI Taxonomy" id="7064"/>
    <lineage>
        <taxon>Eukaryota</taxon>
        <taxon>Metazoa</taxon>
        <taxon>Ecdysozoa</taxon>
        <taxon>Arthropoda</taxon>
        <taxon>Hexapoda</taxon>
        <taxon>Insecta</taxon>
        <taxon>Pterygota</taxon>
        <taxon>Neoptera</taxon>
        <taxon>Endopterygota</taxon>
        <taxon>Coleoptera</taxon>
        <taxon>Polyphaga</taxon>
        <taxon>Scarabaeiformia</taxon>
        <taxon>Scarabaeidae</taxon>
        <taxon>Rutelinae</taxon>
        <taxon>Popillia</taxon>
    </lineage>
</organism>
<name>A0AAW1L5N7_POPJA</name>
<dbReference type="Gene3D" id="3.90.226.10">
    <property type="entry name" value="2-enoyl-CoA Hydratase, Chain A, domain 1"/>
    <property type="match status" value="1"/>
</dbReference>
<dbReference type="EMBL" id="JASPKY010000160">
    <property type="protein sequence ID" value="KAK9729482.1"/>
    <property type="molecule type" value="Genomic_DNA"/>
</dbReference>
<dbReference type="InterPro" id="IPR029045">
    <property type="entry name" value="ClpP/crotonase-like_dom_sf"/>
</dbReference>
<protein>
    <submittedName>
        <fullName evidence="4">Enoyl-CoA hydratase/isomerase</fullName>
    </submittedName>
</protein>
<dbReference type="GO" id="GO:0006635">
    <property type="term" value="P:fatty acid beta-oxidation"/>
    <property type="evidence" value="ECO:0007669"/>
    <property type="project" value="TreeGrafter"/>
</dbReference>
<dbReference type="Pfam" id="PF00378">
    <property type="entry name" value="ECH_1"/>
    <property type="match status" value="2"/>
</dbReference>
<comment type="similarity">
    <text evidence="1 3">Belongs to the enoyl-CoA hydratase/isomerase family.</text>
</comment>
<dbReference type="GO" id="GO:0004300">
    <property type="term" value="F:enoyl-CoA hydratase activity"/>
    <property type="evidence" value="ECO:0007669"/>
    <property type="project" value="UniProtKB-ARBA"/>
</dbReference>
<dbReference type="PANTHER" id="PTHR11941:SF171">
    <property type="entry name" value="SD19268P"/>
    <property type="match status" value="1"/>
</dbReference>
<evidence type="ECO:0000313" key="4">
    <source>
        <dbReference type="EMBL" id="KAK9729482.1"/>
    </source>
</evidence>
<dbReference type="FunFam" id="1.10.12.10:FF:000001">
    <property type="entry name" value="Probable enoyl-CoA hydratase, mitochondrial"/>
    <property type="match status" value="1"/>
</dbReference>
<evidence type="ECO:0000256" key="3">
    <source>
        <dbReference type="RuleBase" id="RU003707"/>
    </source>
</evidence>
<dbReference type="InterPro" id="IPR001753">
    <property type="entry name" value="Enoyl-CoA_hydra/iso"/>
</dbReference>
<dbReference type="PROSITE" id="PS00166">
    <property type="entry name" value="ENOYL_COA_HYDRATASE"/>
    <property type="match status" value="1"/>
</dbReference>
<dbReference type="InterPro" id="IPR018376">
    <property type="entry name" value="Enoyl-CoA_hyd/isom_CS"/>
</dbReference>
<dbReference type="GO" id="GO:0005739">
    <property type="term" value="C:mitochondrion"/>
    <property type="evidence" value="ECO:0007669"/>
    <property type="project" value="TreeGrafter"/>
</dbReference>
<evidence type="ECO:0000256" key="2">
    <source>
        <dbReference type="ARBA" id="ARBA00023239"/>
    </source>
</evidence>
<dbReference type="CDD" id="cd06558">
    <property type="entry name" value="crotonase-like"/>
    <property type="match status" value="1"/>
</dbReference>